<comment type="caution">
    <text evidence="1">The sequence shown here is derived from an EMBL/GenBank/DDBJ whole genome shotgun (WGS) entry which is preliminary data.</text>
</comment>
<keyword evidence="2" id="KW-1185">Reference proteome</keyword>
<evidence type="ECO:0008006" key="3">
    <source>
        <dbReference type="Google" id="ProtNLM"/>
    </source>
</evidence>
<evidence type="ECO:0000313" key="2">
    <source>
        <dbReference type="Proteomes" id="UP000799536"/>
    </source>
</evidence>
<reference evidence="1" key="1">
    <citation type="journal article" date="2020" name="Stud. Mycol.">
        <title>101 Dothideomycetes genomes: a test case for predicting lifestyles and emergence of pathogens.</title>
        <authorList>
            <person name="Haridas S."/>
            <person name="Albert R."/>
            <person name="Binder M."/>
            <person name="Bloem J."/>
            <person name="Labutti K."/>
            <person name="Salamov A."/>
            <person name="Andreopoulos B."/>
            <person name="Baker S."/>
            <person name="Barry K."/>
            <person name="Bills G."/>
            <person name="Bluhm B."/>
            <person name="Cannon C."/>
            <person name="Castanera R."/>
            <person name="Culley D."/>
            <person name="Daum C."/>
            <person name="Ezra D."/>
            <person name="Gonzalez J."/>
            <person name="Henrissat B."/>
            <person name="Kuo A."/>
            <person name="Liang C."/>
            <person name="Lipzen A."/>
            <person name="Lutzoni F."/>
            <person name="Magnuson J."/>
            <person name="Mondo S."/>
            <person name="Nolan M."/>
            <person name="Ohm R."/>
            <person name="Pangilinan J."/>
            <person name="Park H.-J."/>
            <person name="Ramirez L."/>
            <person name="Alfaro M."/>
            <person name="Sun H."/>
            <person name="Tritt A."/>
            <person name="Yoshinaga Y."/>
            <person name="Zwiers L.-H."/>
            <person name="Turgeon B."/>
            <person name="Goodwin S."/>
            <person name="Spatafora J."/>
            <person name="Crous P."/>
            <person name="Grigoriev I."/>
        </authorList>
    </citation>
    <scope>NUCLEOTIDE SEQUENCE</scope>
    <source>
        <strain evidence="1">ATCC 74209</strain>
    </source>
</reference>
<dbReference type="OrthoDB" id="3971593at2759"/>
<gene>
    <name evidence="1" type="ORF">GQ43DRAFT_377200</name>
</gene>
<protein>
    <recommendedName>
        <fullName evidence="3">F-box domain-containing protein</fullName>
    </recommendedName>
</protein>
<dbReference type="AlphaFoldDB" id="A0A9P4JGJ8"/>
<dbReference type="Proteomes" id="UP000799536">
    <property type="component" value="Unassembled WGS sequence"/>
</dbReference>
<evidence type="ECO:0000313" key="1">
    <source>
        <dbReference type="EMBL" id="KAF2199038.1"/>
    </source>
</evidence>
<accession>A0A9P4JGJ8</accession>
<proteinExistence type="predicted"/>
<sequence length="452" mass="52286">MAFNVLPIELNQAIAKYLESDKDVCAFSTVCHSTHNAVEGDRGSFWRTRFRERFAYDQKKTNMVLKKQYQDRRKQLKAGLALEFLHGIKQPEKDVMRVLRDLILESFHGAGAHNFDSYPICPNLRALKNFVRDSKHFLGVKRLPPNSISQRISSELAAIQLMCGHFLFEPEMSAWELFSFEVSQKAVYESPKTCPIFRGVKNLEVDMEWALHCLNFFRYHMMSEDAHTLHETIDAMDVLQKPSAWNYKLQNHRYHHLSRHWKGTYAYLDRGEIVSIRRSPPGQNIYIDKNVELGKLQTLELRFPKTSTWPSIFEHHLDSLRGAPIPNPKTRAQHRSSEAGKPTAIHFTGEGEDEEHFYASGWLNPLPDQPNGFEIPGWQRVTFMKHFIDDNAQLDQDNLWAYEGVVLPGGQIMLGRWWYADEIPNHRTYSGPFIFWAVEGGSESVDFGDSDV</sequence>
<organism evidence="1 2">
    <name type="scientific">Delitschia confertaspora ATCC 74209</name>
    <dbReference type="NCBI Taxonomy" id="1513339"/>
    <lineage>
        <taxon>Eukaryota</taxon>
        <taxon>Fungi</taxon>
        <taxon>Dikarya</taxon>
        <taxon>Ascomycota</taxon>
        <taxon>Pezizomycotina</taxon>
        <taxon>Dothideomycetes</taxon>
        <taxon>Pleosporomycetidae</taxon>
        <taxon>Pleosporales</taxon>
        <taxon>Delitschiaceae</taxon>
        <taxon>Delitschia</taxon>
    </lineage>
</organism>
<dbReference type="SUPFAM" id="SSF81383">
    <property type="entry name" value="F-box domain"/>
    <property type="match status" value="1"/>
</dbReference>
<name>A0A9P4JGJ8_9PLEO</name>
<dbReference type="EMBL" id="ML994100">
    <property type="protein sequence ID" value="KAF2199038.1"/>
    <property type="molecule type" value="Genomic_DNA"/>
</dbReference>
<dbReference type="InterPro" id="IPR036047">
    <property type="entry name" value="F-box-like_dom_sf"/>
</dbReference>